<dbReference type="PANTHER" id="PTHR10642:SF25">
    <property type="entry name" value="RNASE H TYPE-1 DOMAIN-CONTAINING PROTEIN"/>
    <property type="match status" value="1"/>
</dbReference>
<dbReference type="Gene3D" id="3.30.420.10">
    <property type="entry name" value="Ribonuclease H-like superfamily/Ribonuclease H"/>
    <property type="match status" value="1"/>
</dbReference>
<sequence>MLAEFAQIQKQAALLISGAFKGTAAAALNIELYILPVHLQLQQIIEETAVRIRTGPELACPESVLKPRTARERRRGGWTPMEALSWKGGPLWPLGEKKWETRKPYILAPWEPPLVAVIDSHEAALQFHKEYCARRQGIAVYTDGSGLNGRIGASAVSIAQGWIRNRTLGSEEESTVYAGELTGIRMALHKLRKEKTPATIFVDSQAAIQAVQNPRRPSGQYILDQIYYIIRRYNMQNRVQIRWIPAHIGVPGNEAADEAAREGTQRTGEAICLAAAVKRQIRRSIKDRWIREWKTEKTGRTTYRLVEVPNKKILDLYEIISKPYASINIQVRTQRNGLRHFLYKINAVDSDQCPCALGSQTARHILLQCPLYAELRGRMIDKMDPGIQKRLDYNGIMSYPQAIRYVAEFMHQTGLLSQFRDVEQTGHY</sequence>
<dbReference type="InterPro" id="IPR050092">
    <property type="entry name" value="RNase_H"/>
</dbReference>
<evidence type="ECO:0000313" key="4">
    <source>
        <dbReference type="Proteomes" id="UP000002812"/>
    </source>
</evidence>
<evidence type="ECO:0000256" key="1">
    <source>
        <dbReference type="ARBA" id="ARBA00005300"/>
    </source>
</evidence>
<dbReference type="EMBL" id="AKHY01000188">
    <property type="protein sequence ID" value="EIT74602.1"/>
    <property type="molecule type" value="Genomic_DNA"/>
</dbReference>
<dbReference type="CDD" id="cd09276">
    <property type="entry name" value="Rnase_HI_RT_non_LTR"/>
    <property type="match status" value="1"/>
</dbReference>
<dbReference type="SUPFAM" id="SSF53098">
    <property type="entry name" value="Ribonuclease H-like"/>
    <property type="match status" value="1"/>
</dbReference>
<reference evidence="3 4" key="1">
    <citation type="journal article" date="2012" name="Eukaryot. Cell">
        <title>Draft genome sequence of Aspergillus oryzae strain 3.042.</title>
        <authorList>
            <person name="Zhao G."/>
            <person name="Yao Y."/>
            <person name="Qi W."/>
            <person name="Wang C."/>
            <person name="Hou L."/>
            <person name="Zeng B."/>
            <person name="Cao X."/>
        </authorList>
    </citation>
    <scope>NUCLEOTIDE SEQUENCE [LARGE SCALE GENOMIC DNA]</scope>
    <source>
        <strain evidence="3 4">3.042</strain>
    </source>
</reference>
<gene>
    <name evidence="3" type="ORF">Ao3042_13018</name>
</gene>
<feature type="domain" description="RNase H type-1" evidence="2">
    <location>
        <begin position="134"/>
        <end position="265"/>
    </location>
</feature>
<protein>
    <submittedName>
        <fullName evidence="3">Reverse transcriptase</fullName>
    </submittedName>
</protein>
<dbReference type="GO" id="GO:0004523">
    <property type="term" value="F:RNA-DNA hybrid ribonuclease activity"/>
    <property type="evidence" value="ECO:0007669"/>
    <property type="project" value="InterPro"/>
</dbReference>
<dbReference type="GO" id="GO:0003676">
    <property type="term" value="F:nucleic acid binding"/>
    <property type="evidence" value="ECO:0007669"/>
    <property type="project" value="InterPro"/>
</dbReference>
<proteinExistence type="inferred from homology"/>
<dbReference type="InterPro" id="IPR012337">
    <property type="entry name" value="RNaseH-like_sf"/>
</dbReference>
<dbReference type="Proteomes" id="UP000002812">
    <property type="component" value="Unassembled WGS sequence"/>
</dbReference>
<comment type="similarity">
    <text evidence="1">Belongs to the RNase H family.</text>
</comment>
<dbReference type="AlphaFoldDB" id="I7ZRT8"/>
<dbReference type="InterPro" id="IPR036397">
    <property type="entry name" value="RNaseH_sf"/>
</dbReference>
<dbReference type="InterPro" id="IPR002156">
    <property type="entry name" value="RNaseH_domain"/>
</dbReference>
<dbReference type="PANTHER" id="PTHR10642">
    <property type="entry name" value="RIBONUCLEASE H1"/>
    <property type="match status" value="1"/>
</dbReference>
<evidence type="ECO:0000259" key="2">
    <source>
        <dbReference type="PROSITE" id="PS50879"/>
    </source>
</evidence>
<name>I7ZRT8_ASPO3</name>
<comment type="caution">
    <text evidence="3">The sequence shown here is derived from an EMBL/GenBank/DDBJ whole genome shotgun (WGS) entry which is preliminary data.</text>
</comment>
<reference evidence="4" key="2">
    <citation type="submission" date="2012-06" db="EMBL/GenBank/DDBJ databases">
        <title>Comparative genomic analyses of Aspergillus oryzae 3.042 and A. oryzae RIB40 for soy-sauce fermentation.</title>
        <authorList>
            <person name="Zhao G."/>
            <person name="Hou L."/>
            <person name="Wang C."/>
            <person name="Cao X."/>
        </authorList>
    </citation>
    <scope>NUCLEOTIDE SEQUENCE [LARGE SCALE GENOMIC DNA]</scope>
    <source>
        <strain evidence="4">3.042</strain>
    </source>
</reference>
<accession>I7ZRT8</accession>
<keyword evidence="3" id="KW-0808">Transferase</keyword>
<dbReference type="PROSITE" id="PS50879">
    <property type="entry name" value="RNASE_H_1"/>
    <property type="match status" value="1"/>
</dbReference>
<keyword evidence="3" id="KW-0548">Nucleotidyltransferase</keyword>
<keyword evidence="3" id="KW-0695">RNA-directed DNA polymerase</keyword>
<dbReference type="OrthoDB" id="4508874at2759"/>
<dbReference type="Pfam" id="PF00075">
    <property type="entry name" value="RNase_H"/>
    <property type="match status" value="1"/>
</dbReference>
<organism evidence="3 4">
    <name type="scientific">Aspergillus oryzae (strain 3.042)</name>
    <name type="common">Yellow koji mold</name>
    <dbReference type="NCBI Taxonomy" id="1160506"/>
    <lineage>
        <taxon>Eukaryota</taxon>
        <taxon>Fungi</taxon>
        <taxon>Dikarya</taxon>
        <taxon>Ascomycota</taxon>
        <taxon>Pezizomycotina</taxon>
        <taxon>Eurotiomycetes</taxon>
        <taxon>Eurotiomycetidae</taxon>
        <taxon>Eurotiales</taxon>
        <taxon>Aspergillaceae</taxon>
        <taxon>Aspergillus</taxon>
        <taxon>Aspergillus subgen. Circumdati</taxon>
    </lineage>
</organism>
<evidence type="ECO:0000313" key="3">
    <source>
        <dbReference type="EMBL" id="EIT74602.1"/>
    </source>
</evidence>
<dbReference type="GO" id="GO:0003964">
    <property type="term" value="F:RNA-directed DNA polymerase activity"/>
    <property type="evidence" value="ECO:0007669"/>
    <property type="project" value="UniProtKB-KW"/>
</dbReference>
<dbReference type="HOGENOM" id="CLU_000680_30_1_1"/>
<dbReference type="GO" id="GO:0043137">
    <property type="term" value="P:DNA replication, removal of RNA primer"/>
    <property type="evidence" value="ECO:0007669"/>
    <property type="project" value="TreeGrafter"/>
</dbReference>